<dbReference type="FunCoup" id="A0A200QW82">
    <property type="interactions" value="1010"/>
</dbReference>
<dbReference type="STRING" id="56857.A0A200QW82"/>
<dbReference type="PANTHER" id="PTHR33868">
    <property type="entry name" value="EXPRESSED PROTEIN"/>
    <property type="match status" value="1"/>
</dbReference>
<accession>A0A200QW82</accession>
<evidence type="ECO:0000256" key="1">
    <source>
        <dbReference type="SAM" id="MobiDB-lite"/>
    </source>
</evidence>
<proteinExistence type="predicted"/>
<dbReference type="PANTHER" id="PTHR33868:SF2">
    <property type="entry name" value="EXPRESSED PROTEIN"/>
    <property type="match status" value="1"/>
</dbReference>
<sequence length="331" mass="37548">MAAVEARVAWQRTANRYFVQEDAKRAPKLACCPSSSASKPQVDAEFEDVPNVSDRPAVGFMPLGWNLSNSNLSPDTKWWLQLQPNIGYQKDFPFEQLNALEAELEFLRVEEVNKTSKLSDNLEEDSTHYHTNRSSGSSLDPQRRATAPCVKLETKATMQGLKILNSSNTECSLKHNNREYWYDDEELIELNCVGQLTSEQYEKCYFASASPWVGGEKTEPWWRTADKDELAFLVAQKSLEHIENCDLPPVQTRKVRRGAFACSHSFCEDGTFTLPLDQKGDVGLCNWTAYTRDSPICGSIDEKQQAAGEKWHSLYDSEKPFRYCFGLTISL</sequence>
<reference evidence="2 3" key="1">
    <citation type="journal article" date="2017" name="Mol. Plant">
        <title>The Genome of Medicinal Plant Macleaya cordata Provides New Insights into Benzylisoquinoline Alkaloids Metabolism.</title>
        <authorList>
            <person name="Liu X."/>
            <person name="Liu Y."/>
            <person name="Huang P."/>
            <person name="Ma Y."/>
            <person name="Qing Z."/>
            <person name="Tang Q."/>
            <person name="Cao H."/>
            <person name="Cheng P."/>
            <person name="Zheng Y."/>
            <person name="Yuan Z."/>
            <person name="Zhou Y."/>
            <person name="Liu J."/>
            <person name="Tang Z."/>
            <person name="Zhuo Y."/>
            <person name="Zhang Y."/>
            <person name="Yu L."/>
            <person name="Huang J."/>
            <person name="Yang P."/>
            <person name="Peng Q."/>
            <person name="Zhang J."/>
            <person name="Jiang W."/>
            <person name="Zhang Z."/>
            <person name="Lin K."/>
            <person name="Ro D.K."/>
            <person name="Chen X."/>
            <person name="Xiong X."/>
            <person name="Shang Y."/>
            <person name="Huang S."/>
            <person name="Zeng J."/>
        </authorList>
    </citation>
    <scope>NUCLEOTIDE SEQUENCE [LARGE SCALE GENOMIC DNA]</scope>
    <source>
        <strain evidence="3">cv. BLH2017</strain>
        <tissue evidence="2">Root</tissue>
    </source>
</reference>
<comment type="caution">
    <text evidence="2">The sequence shown here is derived from an EMBL/GenBank/DDBJ whole genome shotgun (WGS) entry which is preliminary data.</text>
</comment>
<name>A0A200QW82_MACCD</name>
<organism evidence="2 3">
    <name type="scientific">Macleaya cordata</name>
    <name type="common">Five-seeded plume-poppy</name>
    <name type="synonym">Bocconia cordata</name>
    <dbReference type="NCBI Taxonomy" id="56857"/>
    <lineage>
        <taxon>Eukaryota</taxon>
        <taxon>Viridiplantae</taxon>
        <taxon>Streptophyta</taxon>
        <taxon>Embryophyta</taxon>
        <taxon>Tracheophyta</taxon>
        <taxon>Spermatophyta</taxon>
        <taxon>Magnoliopsida</taxon>
        <taxon>Ranunculales</taxon>
        <taxon>Papaveraceae</taxon>
        <taxon>Papaveroideae</taxon>
        <taxon>Macleaya</taxon>
    </lineage>
</organism>
<evidence type="ECO:0000313" key="2">
    <source>
        <dbReference type="EMBL" id="OVA14728.1"/>
    </source>
</evidence>
<dbReference type="OrthoDB" id="1920951at2759"/>
<protein>
    <submittedName>
        <fullName evidence="2">Uncharacterized protein</fullName>
    </submittedName>
</protein>
<dbReference type="InParanoid" id="A0A200QW82"/>
<evidence type="ECO:0000313" key="3">
    <source>
        <dbReference type="Proteomes" id="UP000195402"/>
    </source>
</evidence>
<keyword evidence="3" id="KW-1185">Reference proteome</keyword>
<dbReference type="EMBL" id="MVGT01001025">
    <property type="protein sequence ID" value="OVA14728.1"/>
    <property type="molecule type" value="Genomic_DNA"/>
</dbReference>
<feature type="region of interest" description="Disordered" evidence="1">
    <location>
        <begin position="117"/>
        <end position="144"/>
    </location>
</feature>
<dbReference type="Proteomes" id="UP000195402">
    <property type="component" value="Unassembled WGS sequence"/>
</dbReference>
<gene>
    <name evidence="2" type="ORF">BVC80_1819g46</name>
</gene>
<dbReference type="AlphaFoldDB" id="A0A200QW82"/>